<dbReference type="Pfam" id="PF03476">
    <property type="entry name" value="MOSC_N"/>
    <property type="match status" value="1"/>
</dbReference>
<reference evidence="2 3" key="1">
    <citation type="submission" date="2018-09" db="EMBL/GenBank/DDBJ databases">
        <title>Genome sequencing of Nocardioides immobilis CCTCC AB 2017083 for comparison to Nocardioides silvaticus.</title>
        <authorList>
            <person name="Li C."/>
            <person name="Wang G."/>
        </authorList>
    </citation>
    <scope>NUCLEOTIDE SEQUENCE [LARGE SCALE GENOMIC DNA]</scope>
    <source>
        <strain evidence="2 3">CCTCC AB 2017083</strain>
    </source>
</reference>
<dbReference type="Proteomes" id="UP000283644">
    <property type="component" value="Unassembled WGS sequence"/>
</dbReference>
<dbReference type="PROSITE" id="PS51340">
    <property type="entry name" value="MOSC"/>
    <property type="match status" value="1"/>
</dbReference>
<feature type="domain" description="MOSC" evidence="1">
    <location>
        <begin position="148"/>
        <end position="295"/>
    </location>
</feature>
<organism evidence="2 3">
    <name type="scientific">Nocardioides immobilis</name>
    <dbReference type="NCBI Taxonomy" id="2049295"/>
    <lineage>
        <taxon>Bacteria</taxon>
        <taxon>Bacillati</taxon>
        <taxon>Actinomycetota</taxon>
        <taxon>Actinomycetes</taxon>
        <taxon>Propionibacteriales</taxon>
        <taxon>Nocardioidaceae</taxon>
        <taxon>Nocardioides</taxon>
    </lineage>
</organism>
<protein>
    <submittedName>
        <fullName evidence="2">MOSC domain-containing protein</fullName>
    </submittedName>
</protein>
<gene>
    <name evidence="2" type="ORF">D0Z08_16290</name>
</gene>
<dbReference type="GO" id="GO:0030170">
    <property type="term" value="F:pyridoxal phosphate binding"/>
    <property type="evidence" value="ECO:0007669"/>
    <property type="project" value="InterPro"/>
</dbReference>
<proteinExistence type="predicted"/>
<dbReference type="InterPro" id="IPR011037">
    <property type="entry name" value="Pyrv_Knase-like_insert_dom_sf"/>
</dbReference>
<evidence type="ECO:0000313" key="2">
    <source>
        <dbReference type="EMBL" id="RHW25901.1"/>
    </source>
</evidence>
<dbReference type="OrthoDB" id="9793178at2"/>
<dbReference type="SUPFAM" id="SSF50800">
    <property type="entry name" value="PK beta-barrel domain-like"/>
    <property type="match status" value="1"/>
</dbReference>
<name>A0A417XZX9_9ACTN</name>
<sequence length="295" mass="32221">MTEMVGRISELWRFPVKSMAGEQLSEAAFITRGLVGDRAYALVDVQTGKVVSAKSVKTFPGILECRAAFLEEPEVGAEKPPVQITFPDARSVTSDDADCDSVLSRFFDRKVTLSSVAPENFTIDQYHPDVPEADPAGHRDTVVETKLGSALFAEIGAPSPVPVGAFFDLFPVSVMSTSTLDKLRSLQPESRFEARRFRMNVIVDSDADGFVENDWIDRTLALGRGPRVQVTMPDPRCVMPTLAQDDLPRDSDVLRTLVRHNRLELEGEGRYPCAGVYGVVAATGTARTGESVVLV</sequence>
<dbReference type="InterPro" id="IPR005303">
    <property type="entry name" value="MOCOS_middle"/>
</dbReference>
<dbReference type="Pfam" id="PF03473">
    <property type="entry name" value="MOSC"/>
    <property type="match status" value="1"/>
</dbReference>
<dbReference type="GO" id="GO:0003824">
    <property type="term" value="F:catalytic activity"/>
    <property type="evidence" value="ECO:0007669"/>
    <property type="project" value="InterPro"/>
</dbReference>
<dbReference type="EMBL" id="QXGH01000020">
    <property type="protein sequence ID" value="RHW25901.1"/>
    <property type="molecule type" value="Genomic_DNA"/>
</dbReference>
<accession>A0A417XZX9</accession>
<dbReference type="AlphaFoldDB" id="A0A417XZX9"/>
<evidence type="ECO:0000259" key="1">
    <source>
        <dbReference type="PROSITE" id="PS51340"/>
    </source>
</evidence>
<comment type="caution">
    <text evidence="2">The sequence shown here is derived from an EMBL/GenBank/DDBJ whole genome shotgun (WGS) entry which is preliminary data.</text>
</comment>
<dbReference type="InterPro" id="IPR005302">
    <property type="entry name" value="MoCF_Sase_C"/>
</dbReference>
<evidence type="ECO:0000313" key="3">
    <source>
        <dbReference type="Proteomes" id="UP000283644"/>
    </source>
</evidence>
<keyword evidence="3" id="KW-1185">Reference proteome</keyword>
<dbReference type="GO" id="GO:0030151">
    <property type="term" value="F:molybdenum ion binding"/>
    <property type="evidence" value="ECO:0007669"/>
    <property type="project" value="InterPro"/>
</dbReference>
<dbReference type="RefSeq" id="WP_118926312.1">
    <property type="nucleotide sequence ID" value="NZ_QXGH01000020.1"/>
</dbReference>